<dbReference type="NCBIfam" id="TIGR03506">
    <property type="entry name" value="FlgEFG_subfam"/>
    <property type="match status" value="1"/>
</dbReference>
<protein>
    <recommendedName>
        <fullName evidence="4">Flagellar hook protein FlgE</fullName>
    </recommendedName>
</protein>
<dbReference type="NCBIfam" id="NF004242">
    <property type="entry name" value="PRK05682.2-1"/>
    <property type="match status" value="1"/>
</dbReference>
<dbReference type="EMBL" id="BALE01000011">
    <property type="protein sequence ID" value="GAN53798.1"/>
    <property type="molecule type" value="Genomic_DNA"/>
</dbReference>
<comment type="similarity">
    <text evidence="2 4">Belongs to the flagella basal body rod proteins family.</text>
</comment>
<evidence type="ECO:0000256" key="2">
    <source>
        <dbReference type="ARBA" id="ARBA00009677"/>
    </source>
</evidence>
<accession>A0A0D6MKL5</accession>
<proteinExistence type="inferred from homology"/>
<gene>
    <name evidence="9" type="ORF">Tasa_011_017</name>
</gene>
<evidence type="ECO:0000256" key="1">
    <source>
        <dbReference type="ARBA" id="ARBA00004117"/>
    </source>
</evidence>
<dbReference type="GO" id="GO:0005829">
    <property type="term" value="C:cytosol"/>
    <property type="evidence" value="ECO:0007669"/>
    <property type="project" value="TreeGrafter"/>
</dbReference>
<dbReference type="Pfam" id="PF00460">
    <property type="entry name" value="Flg_bb_rod"/>
    <property type="match status" value="1"/>
</dbReference>
<keyword evidence="3 4" id="KW-0975">Bacterial flagellum</keyword>
<evidence type="ECO:0000313" key="10">
    <source>
        <dbReference type="Proteomes" id="UP000032679"/>
    </source>
</evidence>
<comment type="caution">
    <text evidence="9">The sequence shown here is derived from an EMBL/GenBank/DDBJ whole genome shotgun (WGS) entry which is preliminary data.</text>
</comment>
<keyword evidence="9" id="KW-0969">Cilium</keyword>
<evidence type="ECO:0000256" key="5">
    <source>
        <dbReference type="SAM" id="MobiDB-lite"/>
    </source>
</evidence>
<dbReference type="Proteomes" id="UP000032679">
    <property type="component" value="Unassembled WGS sequence"/>
</dbReference>
<evidence type="ECO:0000259" key="8">
    <source>
        <dbReference type="Pfam" id="PF22692"/>
    </source>
</evidence>
<keyword evidence="10" id="KW-1185">Reference proteome</keyword>
<reference evidence="9 10" key="1">
    <citation type="submission" date="2012-10" db="EMBL/GenBank/DDBJ databases">
        <title>Genome sequencing of Tanticharoenia sakaeratensis NBRC 103193.</title>
        <authorList>
            <person name="Azuma Y."/>
            <person name="Hadano H."/>
            <person name="Hirakawa H."/>
            <person name="Matsushita K."/>
        </authorList>
    </citation>
    <scope>NUCLEOTIDE SEQUENCE [LARGE SCALE GENOMIC DNA]</scope>
    <source>
        <strain evidence="9 10">NBRC 103193</strain>
    </source>
</reference>
<evidence type="ECO:0000256" key="4">
    <source>
        <dbReference type="RuleBase" id="RU362116"/>
    </source>
</evidence>
<organism evidence="9 10">
    <name type="scientific">Tanticharoenia sakaeratensis NBRC 103193</name>
    <dbReference type="NCBI Taxonomy" id="1231623"/>
    <lineage>
        <taxon>Bacteria</taxon>
        <taxon>Pseudomonadati</taxon>
        <taxon>Pseudomonadota</taxon>
        <taxon>Alphaproteobacteria</taxon>
        <taxon>Acetobacterales</taxon>
        <taxon>Acetobacteraceae</taxon>
        <taxon>Tanticharoenia</taxon>
    </lineage>
</organism>
<keyword evidence="9" id="KW-0966">Cell projection</keyword>
<keyword evidence="9" id="KW-0282">Flagellum</keyword>
<comment type="subcellular location">
    <subcellularLocation>
        <location evidence="1 4">Bacterial flagellum basal body</location>
    </subcellularLocation>
</comment>
<feature type="domain" description="Flagellar basal body rod protein N-terminal" evidence="6">
    <location>
        <begin position="15"/>
        <end position="45"/>
    </location>
</feature>
<evidence type="ECO:0000259" key="7">
    <source>
        <dbReference type="Pfam" id="PF06429"/>
    </source>
</evidence>
<comment type="function">
    <text evidence="4">A flexible structure which links the flagellar filament to the drive apparatus in the basal body.</text>
</comment>
<dbReference type="InterPro" id="IPR037925">
    <property type="entry name" value="FlgE/F/G-like"/>
</dbReference>
<dbReference type="GO" id="GO:0071978">
    <property type="term" value="P:bacterial-type flagellum-dependent swarming motility"/>
    <property type="evidence" value="ECO:0007669"/>
    <property type="project" value="TreeGrafter"/>
</dbReference>
<dbReference type="InterPro" id="IPR010930">
    <property type="entry name" value="Flg_bb/hook_C_dom"/>
</dbReference>
<dbReference type="GO" id="GO:0009425">
    <property type="term" value="C:bacterial-type flagellum basal body"/>
    <property type="evidence" value="ECO:0007669"/>
    <property type="project" value="UniProtKB-SubCell"/>
</dbReference>
<dbReference type="AlphaFoldDB" id="A0A0D6MKL5"/>
<dbReference type="STRING" id="1231623.Tasa_011_017"/>
<sequence>MGMVKDRSMSIFSSLDTAVSGLNAQSQAFSNLSNNISNSQTVGYKATDTAFEDFVTNSASGNSGTLNDGGGSYSDSVAANTIQRNDVQGTITSSTNALALAISGNGFFNVQEASGSSASSSPTFSGQQYYTRNGDFSRDANGYLVNTSGQYLEGYQVGTNGQMGTTLQPLQIQNVAFTPTESTTMTVSGTIGSSTTSGASTQTTATAYSAQGTPQSVGLNWQQSTTNPLDWTVSNSADPTNSTAVTFNSDGTLASVGSESTSGATGSFSFTGSPQDMTVNLGTIGQSSGIALSTTTTSTASDATMTTDSVTSGTFQGLSMQSDGSVMATFNNGLSQLVGKIPLATFANPNGLAPADGQAYTATEASGGPTENAVNTGAAGSLETGSTESSTTDLTGDLTQLIVAQQAYGANSKVVSTADQLMQTTIAMIQ</sequence>
<feature type="compositionally biased region" description="Low complexity" evidence="5">
    <location>
        <begin position="380"/>
        <end position="393"/>
    </location>
</feature>
<name>A0A0D6MKL5_9PROT</name>
<evidence type="ECO:0000313" key="9">
    <source>
        <dbReference type="EMBL" id="GAN53798.1"/>
    </source>
</evidence>
<dbReference type="PANTHER" id="PTHR30435:SF1">
    <property type="entry name" value="FLAGELLAR HOOK PROTEIN FLGE"/>
    <property type="match status" value="1"/>
</dbReference>
<evidence type="ECO:0000256" key="3">
    <source>
        <dbReference type="ARBA" id="ARBA00023143"/>
    </source>
</evidence>
<dbReference type="GO" id="GO:0009424">
    <property type="term" value="C:bacterial-type flagellum hook"/>
    <property type="evidence" value="ECO:0007669"/>
    <property type="project" value="TreeGrafter"/>
</dbReference>
<feature type="domain" description="Flagellar hook protein FlgE/F/G-like D1" evidence="8">
    <location>
        <begin position="101"/>
        <end position="173"/>
    </location>
</feature>
<dbReference type="Pfam" id="PF06429">
    <property type="entry name" value="Flg_bbr_C"/>
    <property type="match status" value="1"/>
</dbReference>
<dbReference type="PANTHER" id="PTHR30435">
    <property type="entry name" value="FLAGELLAR PROTEIN"/>
    <property type="match status" value="1"/>
</dbReference>
<dbReference type="InterPro" id="IPR001444">
    <property type="entry name" value="Flag_bb_rod_N"/>
</dbReference>
<evidence type="ECO:0000259" key="6">
    <source>
        <dbReference type="Pfam" id="PF00460"/>
    </source>
</evidence>
<dbReference type="InterPro" id="IPR053967">
    <property type="entry name" value="LlgE_F_G-like_D1"/>
</dbReference>
<feature type="domain" description="Flagellar basal-body/hook protein C-terminal" evidence="7">
    <location>
        <begin position="384"/>
        <end position="427"/>
    </location>
</feature>
<dbReference type="Pfam" id="PF22692">
    <property type="entry name" value="LlgE_F_G_D1"/>
    <property type="match status" value="1"/>
</dbReference>
<feature type="region of interest" description="Disordered" evidence="5">
    <location>
        <begin position="360"/>
        <end position="393"/>
    </location>
</feature>
<dbReference type="InterPro" id="IPR020013">
    <property type="entry name" value="Flagellar_FlgE/F/G"/>
</dbReference>
<dbReference type="SUPFAM" id="SSF117143">
    <property type="entry name" value="Flagellar hook protein flgE"/>
    <property type="match status" value="1"/>
</dbReference>